<name>A0ABS8P5B7_9PSEU</name>
<reference evidence="2 3" key="1">
    <citation type="submission" date="2021-11" db="EMBL/GenBank/DDBJ databases">
        <title>Draft genome sequence of Actinomycetospora sp. SF1 isolated from the rhizosphere soil.</title>
        <authorList>
            <person name="Duangmal K."/>
            <person name="Chantavorakit T."/>
        </authorList>
    </citation>
    <scope>NUCLEOTIDE SEQUENCE [LARGE SCALE GENOMIC DNA]</scope>
    <source>
        <strain evidence="2 3">TBRC 5722</strain>
    </source>
</reference>
<dbReference type="Pfam" id="PF01872">
    <property type="entry name" value="RibD_C"/>
    <property type="match status" value="1"/>
</dbReference>
<dbReference type="InterPro" id="IPR024072">
    <property type="entry name" value="DHFR-like_dom_sf"/>
</dbReference>
<dbReference type="RefSeq" id="WP_230731618.1">
    <property type="nucleotide sequence ID" value="NZ_JAJNDB010000001.1"/>
</dbReference>
<dbReference type="InterPro" id="IPR002734">
    <property type="entry name" value="RibDG_C"/>
</dbReference>
<proteinExistence type="predicted"/>
<protein>
    <submittedName>
        <fullName evidence="2">Dihydrofolate reductase family protein</fullName>
    </submittedName>
</protein>
<keyword evidence="3" id="KW-1185">Reference proteome</keyword>
<organism evidence="2 3">
    <name type="scientific">Actinomycetospora endophytica</name>
    <dbReference type="NCBI Taxonomy" id="2291215"/>
    <lineage>
        <taxon>Bacteria</taxon>
        <taxon>Bacillati</taxon>
        <taxon>Actinomycetota</taxon>
        <taxon>Actinomycetes</taxon>
        <taxon>Pseudonocardiales</taxon>
        <taxon>Pseudonocardiaceae</taxon>
        <taxon>Actinomycetospora</taxon>
    </lineage>
</organism>
<evidence type="ECO:0000259" key="1">
    <source>
        <dbReference type="Pfam" id="PF01872"/>
    </source>
</evidence>
<evidence type="ECO:0000313" key="2">
    <source>
        <dbReference type="EMBL" id="MCD2193450.1"/>
    </source>
</evidence>
<accession>A0ABS8P5B7</accession>
<dbReference type="PANTHER" id="PTHR38011:SF12">
    <property type="entry name" value="BIFUNCTIONAL DEAMINASE-REDUCTASE DOMAIN PROTEIN"/>
    <property type="match status" value="1"/>
</dbReference>
<sequence length="217" mass="23564">MARLRVHAFTLSLDGYAAGPNQRLDAPMGDGPTGGDARDGLHDWMFATRYFHELTGEEGGTTGPDDDEAREGFEGIGATIMGRNMFGPVRGPWPDHSWTGWWGPNPPYHHDVFVMTHHPRPDLEMAGGTTFHFVDASPEKTLELAVGAAGGQDVRLGGGVSTVQQFLRAGLVDEMHLVVSPVLIGAGERLFDGPWPGYRLEPFIPSETVLHARVVRA</sequence>
<dbReference type="PANTHER" id="PTHR38011">
    <property type="entry name" value="DIHYDROFOLATE REDUCTASE FAMILY PROTEIN (AFU_ORTHOLOGUE AFUA_8G06820)"/>
    <property type="match status" value="1"/>
</dbReference>
<feature type="domain" description="Bacterial bifunctional deaminase-reductase C-terminal" evidence="1">
    <location>
        <begin position="9"/>
        <end position="194"/>
    </location>
</feature>
<gene>
    <name evidence="2" type="ORF">LQ327_08645</name>
</gene>
<evidence type="ECO:0000313" key="3">
    <source>
        <dbReference type="Proteomes" id="UP001199469"/>
    </source>
</evidence>
<dbReference type="EMBL" id="JAJNDB010000001">
    <property type="protein sequence ID" value="MCD2193450.1"/>
    <property type="molecule type" value="Genomic_DNA"/>
</dbReference>
<dbReference type="Proteomes" id="UP001199469">
    <property type="component" value="Unassembled WGS sequence"/>
</dbReference>
<dbReference type="SUPFAM" id="SSF53597">
    <property type="entry name" value="Dihydrofolate reductase-like"/>
    <property type="match status" value="1"/>
</dbReference>
<dbReference type="InterPro" id="IPR050765">
    <property type="entry name" value="Riboflavin_Biosynth_HTPR"/>
</dbReference>
<comment type="caution">
    <text evidence="2">The sequence shown here is derived from an EMBL/GenBank/DDBJ whole genome shotgun (WGS) entry which is preliminary data.</text>
</comment>
<dbReference type="Gene3D" id="3.40.430.10">
    <property type="entry name" value="Dihydrofolate Reductase, subunit A"/>
    <property type="match status" value="1"/>
</dbReference>